<feature type="binding site" evidence="16">
    <location>
        <position position="134"/>
    </location>
    <ligand>
        <name>Fe cation</name>
        <dbReference type="ChEBI" id="CHEBI:24875"/>
        <label>1</label>
    </ligand>
</feature>
<evidence type="ECO:0000256" key="3">
    <source>
        <dbReference type="ARBA" id="ARBA00022448"/>
    </source>
</evidence>
<dbReference type="CDD" id="cd01053">
    <property type="entry name" value="AOX"/>
    <property type="match status" value="1"/>
</dbReference>
<dbReference type="RefSeq" id="XP_004030132.1">
    <property type="nucleotide sequence ID" value="XM_004030084.1"/>
</dbReference>
<evidence type="ECO:0000256" key="14">
    <source>
        <dbReference type="ARBA" id="ARBA00023136"/>
    </source>
</evidence>
<keyword evidence="4" id="KW-0679">Respiratory chain</keyword>
<evidence type="ECO:0000256" key="5">
    <source>
        <dbReference type="ARBA" id="ARBA00022692"/>
    </source>
</evidence>
<dbReference type="FunFam" id="1.20.1260.140:FF:000002">
    <property type="entry name" value="Alternative oxidase"/>
    <property type="match status" value="1"/>
</dbReference>
<keyword evidence="8" id="KW-0809">Transit peptide</keyword>
<evidence type="ECO:0000256" key="4">
    <source>
        <dbReference type="ARBA" id="ARBA00022660"/>
    </source>
</evidence>
<reference evidence="18 19" key="1">
    <citation type="submission" date="2011-07" db="EMBL/GenBank/DDBJ databases">
        <authorList>
            <person name="Coyne R."/>
            <person name="Brami D."/>
            <person name="Johnson J."/>
            <person name="Hostetler J."/>
            <person name="Hannick L."/>
            <person name="Clark T."/>
            <person name="Cassidy-Hanley D."/>
            <person name="Inman J."/>
        </authorList>
    </citation>
    <scope>NUCLEOTIDE SEQUENCE [LARGE SCALE GENOMIC DNA]</scope>
    <source>
        <strain evidence="18 19">G5</strain>
    </source>
</reference>
<keyword evidence="11" id="KW-0560">Oxidoreductase</keyword>
<dbReference type="Proteomes" id="UP000008983">
    <property type="component" value="Unassembled WGS sequence"/>
</dbReference>
<evidence type="ECO:0000313" key="18">
    <source>
        <dbReference type="EMBL" id="EGR28896.1"/>
    </source>
</evidence>
<name>G0R0T6_ICHMU</name>
<evidence type="ECO:0000256" key="8">
    <source>
        <dbReference type="ARBA" id="ARBA00022946"/>
    </source>
</evidence>
<dbReference type="OMA" id="VHTYTRA"/>
<evidence type="ECO:0000256" key="16">
    <source>
        <dbReference type="PIRSR" id="PIRSR005229-1"/>
    </source>
</evidence>
<evidence type="ECO:0000256" key="11">
    <source>
        <dbReference type="ARBA" id="ARBA00023002"/>
    </source>
</evidence>
<dbReference type="EMBL" id="GL984204">
    <property type="protein sequence ID" value="EGR28896.1"/>
    <property type="molecule type" value="Genomic_DNA"/>
</dbReference>
<protein>
    <recommendedName>
        <fullName evidence="20">Alternative oxidase</fullName>
    </recommendedName>
</protein>
<feature type="binding site" evidence="16">
    <location>
        <position position="241"/>
    </location>
    <ligand>
        <name>Fe cation</name>
        <dbReference type="ChEBI" id="CHEBI:24875"/>
        <label>1</label>
    </ligand>
</feature>
<comment type="function">
    <text evidence="15">Catalyzes cyanide-resistant oxygen consumption. May increase respiration when the cytochrome respiratory pathway is restricted, or in response to low temperatures.</text>
</comment>
<evidence type="ECO:0000256" key="15">
    <source>
        <dbReference type="ARBA" id="ARBA00025285"/>
    </source>
</evidence>
<feature type="binding site" evidence="16">
    <location>
        <position position="134"/>
    </location>
    <ligand>
        <name>Fe cation</name>
        <dbReference type="ChEBI" id="CHEBI:24875"/>
        <label>2</label>
    </ligand>
</feature>
<dbReference type="GeneID" id="14904984"/>
<evidence type="ECO:0008006" key="20">
    <source>
        <dbReference type="Google" id="ProtNLM"/>
    </source>
</evidence>
<dbReference type="PANTHER" id="PTHR31803">
    <property type="entry name" value="ALTERNATIVE OXIDASE"/>
    <property type="match status" value="1"/>
</dbReference>
<keyword evidence="6 16" id="KW-0479">Metal-binding</keyword>
<dbReference type="STRING" id="857967.G0R0T6"/>
<comment type="subcellular location">
    <subcellularLocation>
        <location evidence="1">Mitochondrion inner membrane</location>
    </subcellularLocation>
</comment>
<dbReference type="PANTHER" id="PTHR31803:SF3">
    <property type="entry name" value="ALTERNATIVE OXIDASE"/>
    <property type="match status" value="1"/>
</dbReference>
<dbReference type="InParanoid" id="G0R0T6"/>
<feature type="transmembrane region" description="Helical" evidence="17">
    <location>
        <begin position="150"/>
        <end position="173"/>
    </location>
</feature>
<keyword evidence="13" id="KW-0496">Mitochondrion</keyword>
<feature type="transmembrane region" description="Helical" evidence="17">
    <location>
        <begin position="87"/>
        <end position="107"/>
    </location>
</feature>
<dbReference type="PIRSF" id="PIRSF005229">
    <property type="entry name" value="AOX"/>
    <property type="match status" value="1"/>
</dbReference>
<keyword evidence="7" id="KW-0999">Mitochondrion inner membrane</keyword>
<dbReference type="Gene3D" id="1.20.1260.140">
    <property type="entry name" value="Alternative oxidase"/>
    <property type="match status" value="1"/>
</dbReference>
<sequence length="266" mass="31230">MTDEEKQRKAQAAQEIIQKETWHMPHPIWTENEVKDVKITHLQPSTIGDSFANIFIQSLRLSFDIMSGYKQIFPWQDKTKPISEKKWLNRMLFLETVAGVPGFVAAMHRHLTSLRNMQRDYGWIHTLLEEAENERMHLLTFMKVQKPSPLFRMGVVFAQFGYVGLFSILYMFFPKVCHRVVGYLEEEAVKTYTHCIEVINQEGSPISHWKTMVAPQISRNYWYLSDNASLLDVIYAIRKDEEHHRDVNHTLADKQILDKNQFPPGH</sequence>
<dbReference type="AlphaFoldDB" id="G0R0T6"/>
<gene>
    <name evidence="18" type="ORF">IMG5_166890</name>
</gene>
<dbReference type="Pfam" id="PF01786">
    <property type="entry name" value="AOX"/>
    <property type="match status" value="1"/>
</dbReference>
<dbReference type="InterPro" id="IPR038659">
    <property type="entry name" value="AOX_sf"/>
</dbReference>
<feature type="binding site" evidence="16">
    <location>
        <position position="185"/>
    </location>
    <ligand>
        <name>Fe cation</name>
        <dbReference type="ChEBI" id="CHEBI:24875"/>
        <label>2</label>
    </ligand>
</feature>
<keyword evidence="9" id="KW-0249">Electron transport</keyword>
<accession>G0R0T6</accession>
<keyword evidence="19" id="KW-1185">Reference proteome</keyword>
<comment type="similarity">
    <text evidence="2">Belongs to the alternative oxidase family.</text>
</comment>
<keyword evidence="14 17" id="KW-0472">Membrane</keyword>
<keyword evidence="10 17" id="KW-1133">Transmembrane helix</keyword>
<dbReference type="eggNOG" id="ENOG502QSB5">
    <property type="taxonomic scope" value="Eukaryota"/>
</dbReference>
<keyword evidence="5 17" id="KW-0812">Transmembrane</keyword>
<dbReference type="GO" id="GO:0010230">
    <property type="term" value="P:alternative respiration"/>
    <property type="evidence" value="ECO:0007669"/>
    <property type="project" value="TreeGrafter"/>
</dbReference>
<feature type="binding site" evidence="16">
    <location>
        <position position="95"/>
    </location>
    <ligand>
        <name>Fe cation</name>
        <dbReference type="ChEBI" id="CHEBI:24875"/>
        <label>1</label>
    </ligand>
</feature>
<dbReference type="GO" id="GO:0009916">
    <property type="term" value="F:alternative oxidase activity"/>
    <property type="evidence" value="ECO:0007669"/>
    <property type="project" value="InterPro"/>
</dbReference>
<dbReference type="InterPro" id="IPR002680">
    <property type="entry name" value="AOX"/>
</dbReference>
<evidence type="ECO:0000256" key="9">
    <source>
        <dbReference type="ARBA" id="ARBA00022982"/>
    </source>
</evidence>
<feature type="binding site" evidence="16">
    <location>
        <position position="244"/>
    </location>
    <ligand>
        <name>Fe cation</name>
        <dbReference type="ChEBI" id="CHEBI:24875"/>
        <label>2</label>
    </ligand>
</feature>
<evidence type="ECO:0000256" key="12">
    <source>
        <dbReference type="ARBA" id="ARBA00023004"/>
    </source>
</evidence>
<organism evidence="18 19">
    <name type="scientific">Ichthyophthirius multifiliis</name>
    <name type="common">White spot disease agent</name>
    <name type="synonym">Ich</name>
    <dbReference type="NCBI Taxonomy" id="5932"/>
    <lineage>
        <taxon>Eukaryota</taxon>
        <taxon>Sar</taxon>
        <taxon>Alveolata</taxon>
        <taxon>Ciliophora</taxon>
        <taxon>Intramacronucleata</taxon>
        <taxon>Oligohymenophorea</taxon>
        <taxon>Hymenostomatida</taxon>
        <taxon>Ophryoglenina</taxon>
        <taxon>Ichthyophthirius</taxon>
    </lineage>
</organism>
<feature type="binding site" evidence="16">
    <location>
        <position position="137"/>
    </location>
    <ligand>
        <name>Fe cation</name>
        <dbReference type="ChEBI" id="CHEBI:24875"/>
        <label>1</label>
    </ligand>
</feature>
<evidence type="ECO:0000256" key="7">
    <source>
        <dbReference type="ARBA" id="ARBA00022792"/>
    </source>
</evidence>
<evidence type="ECO:0000256" key="10">
    <source>
        <dbReference type="ARBA" id="ARBA00022989"/>
    </source>
</evidence>
<evidence type="ECO:0000256" key="6">
    <source>
        <dbReference type="ARBA" id="ARBA00022723"/>
    </source>
</evidence>
<dbReference type="OrthoDB" id="16906at2759"/>
<dbReference type="GO" id="GO:0005743">
    <property type="term" value="C:mitochondrial inner membrane"/>
    <property type="evidence" value="ECO:0007669"/>
    <property type="project" value="UniProtKB-SubCell"/>
</dbReference>
<comment type="cofactor">
    <cofactor evidence="16">
        <name>Fe cation</name>
        <dbReference type="ChEBI" id="CHEBI:24875"/>
    </cofactor>
    <text evidence="16">Binds 2 iron ions per subunit.</text>
</comment>
<keyword evidence="12 16" id="KW-0408">Iron</keyword>
<evidence type="ECO:0000256" key="17">
    <source>
        <dbReference type="SAM" id="Phobius"/>
    </source>
</evidence>
<keyword evidence="3" id="KW-0813">Transport</keyword>
<evidence type="ECO:0000313" key="19">
    <source>
        <dbReference type="Proteomes" id="UP000008983"/>
    </source>
</evidence>
<proteinExistence type="inferred from homology"/>
<dbReference type="GO" id="GO:0046872">
    <property type="term" value="F:metal ion binding"/>
    <property type="evidence" value="ECO:0007669"/>
    <property type="project" value="UniProtKB-KW"/>
</dbReference>
<feature type="binding site" evidence="16">
    <location>
        <position position="241"/>
    </location>
    <ligand>
        <name>Fe cation</name>
        <dbReference type="ChEBI" id="CHEBI:24875"/>
        <label>2</label>
    </ligand>
</feature>
<evidence type="ECO:0000256" key="13">
    <source>
        <dbReference type="ARBA" id="ARBA00023128"/>
    </source>
</evidence>
<evidence type="ECO:0000256" key="2">
    <source>
        <dbReference type="ARBA" id="ARBA00008388"/>
    </source>
</evidence>
<evidence type="ECO:0000256" key="1">
    <source>
        <dbReference type="ARBA" id="ARBA00004273"/>
    </source>
</evidence>